<dbReference type="AlphaFoldDB" id="A0A6G1W937"/>
<proteinExistence type="predicted"/>
<accession>A0A6G1W937</accession>
<protein>
    <submittedName>
        <fullName evidence="2">Uncharacterized protein</fullName>
    </submittedName>
</protein>
<dbReference type="OrthoDB" id="9904769at2"/>
<keyword evidence="4" id="KW-1185">Reference proteome</keyword>
<sequence>MSNVPASLFYFEHADSLEGFHGFEVIQTFQNQGGDSVPMWSVSGYDRLTGQNTMLADFHARGMADTFCDMCTIISVR</sequence>
<dbReference type="Proteomes" id="UP000443000">
    <property type="component" value="Unassembled WGS sequence"/>
</dbReference>
<reference evidence="3 4" key="1">
    <citation type="submission" date="2019-10" db="EMBL/GenBank/DDBJ databases">
        <title>Evaluation of single-gene subtyping targets for Pseudomonas.</title>
        <authorList>
            <person name="Reichler S.J."/>
            <person name="Orsi R.H."/>
            <person name="Wiedmann M."/>
            <person name="Martin N.H."/>
            <person name="Murphy S.I."/>
        </authorList>
    </citation>
    <scope>NUCLEOTIDE SEQUENCE [LARGE SCALE GENOMIC DNA]</scope>
    <source>
        <strain evidence="1 4">FSL R10-0802</strain>
        <strain evidence="2 3">FSL R10-1594</strain>
    </source>
</reference>
<evidence type="ECO:0000313" key="2">
    <source>
        <dbReference type="EMBL" id="MQU18927.1"/>
    </source>
</evidence>
<dbReference type="EMBL" id="WIWP01000036">
    <property type="protein sequence ID" value="MQT27539.1"/>
    <property type="molecule type" value="Genomic_DNA"/>
</dbReference>
<organism evidence="2 3">
    <name type="scientific">Pseudomonas helleri</name>
    <dbReference type="NCBI Taxonomy" id="1608996"/>
    <lineage>
        <taxon>Bacteria</taxon>
        <taxon>Pseudomonadati</taxon>
        <taxon>Pseudomonadota</taxon>
        <taxon>Gammaproteobacteria</taxon>
        <taxon>Pseudomonadales</taxon>
        <taxon>Pseudomonadaceae</taxon>
        <taxon>Pseudomonas</taxon>
    </lineage>
</organism>
<evidence type="ECO:0000313" key="3">
    <source>
        <dbReference type="Proteomes" id="UP000443000"/>
    </source>
</evidence>
<gene>
    <name evidence="2" type="ORF">GHN41_21110</name>
    <name evidence="1" type="ORF">GHN94_17140</name>
</gene>
<comment type="caution">
    <text evidence="2">The sequence shown here is derived from an EMBL/GenBank/DDBJ whole genome shotgun (WGS) entry which is preliminary data.</text>
</comment>
<evidence type="ECO:0000313" key="1">
    <source>
        <dbReference type="EMBL" id="MQT27539.1"/>
    </source>
</evidence>
<dbReference type="Proteomes" id="UP000713985">
    <property type="component" value="Unassembled WGS sequence"/>
</dbReference>
<evidence type="ECO:0000313" key="4">
    <source>
        <dbReference type="Proteomes" id="UP000713985"/>
    </source>
</evidence>
<dbReference type="EMBL" id="WIVT01000038">
    <property type="protein sequence ID" value="MQU18927.1"/>
    <property type="molecule type" value="Genomic_DNA"/>
</dbReference>
<name>A0A6G1W937_9PSED</name>
<dbReference type="RefSeq" id="WP_095025976.1">
    <property type="nucleotide sequence ID" value="NZ_WIVT01000038.1"/>
</dbReference>